<dbReference type="RefSeq" id="WP_270679277.1">
    <property type="nucleotide sequence ID" value="NZ_JAQFWP010000038.1"/>
</dbReference>
<organism evidence="2 3">
    <name type="scientific">Nocardiopsis suaedae</name>
    <dbReference type="NCBI Taxonomy" id="3018444"/>
    <lineage>
        <taxon>Bacteria</taxon>
        <taxon>Bacillati</taxon>
        <taxon>Actinomycetota</taxon>
        <taxon>Actinomycetes</taxon>
        <taxon>Streptosporangiales</taxon>
        <taxon>Nocardiopsidaceae</taxon>
        <taxon>Nocardiopsis</taxon>
    </lineage>
</organism>
<evidence type="ECO:0000313" key="3">
    <source>
        <dbReference type="Proteomes" id="UP001165685"/>
    </source>
</evidence>
<proteinExistence type="predicted"/>
<gene>
    <name evidence="2" type="ORF">O4U47_19180</name>
</gene>
<evidence type="ECO:0000313" key="2">
    <source>
        <dbReference type="EMBL" id="MDA2806641.1"/>
    </source>
</evidence>
<dbReference type="NCBIfam" id="TIGR02678">
    <property type="entry name" value="TIGR02678 family protein"/>
    <property type="match status" value="1"/>
</dbReference>
<reference evidence="2" key="1">
    <citation type="submission" date="2023-01" db="EMBL/GenBank/DDBJ databases">
        <title>Draft genome sequence of Nocardiopsis sp. LSu2-4 isolated from halophytes.</title>
        <authorList>
            <person name="Duangmal K."/>
            <person name="Chantavorakit T."/>
        </authorList>
    </citation>
    <scope>NUCLEOTIDE SEQUENCE</scope>
    <source>
        <strain evidence="2">LSu2-4</strain>
    </source>
</reference>
<sequence length="427" mass="46804">MGDSLSLGDRTREQRRSDLRKAARALLREPLLQGHGPTAEDFGRVRQHARELQAWFDRNTGWHLHVDSEAARLRKSPGAPDDATHPARETTGARSPLTRRRYVLLCLGLAVLERSEAQIALGRLAEQVVLEAADDAISGAGVVFTLEERGERADLVAVVRLLVAMGVLAKVAGDEEDYVRSTGDVLYDVRRRVLAGLLVGRVGPSMVTARTFEERLAELAADPLTSGMESEELRNKEIRHRLTRRLLDDPVLYFTSLSEEERNYLSSQRAAITSRISELTGLVAEVRAEGIAMVDPEDDLTDVRMPEKGTHGHVTLLLAQHLSTLSPRPVTVEDLAAQVRSFAREYGSYWAKTAKEPGAEKELVERALTKLRALGLVRVESGPAAGDRRVLPLPALARYAVASPVIGDPSGDHPLDTEPPAERESGA</sequence>
<comment type="caution">
    <text evidence="2">The sequence shown here is derived from an EMBL/GenBank/DDBJ whole genome shotgun (WGS) entry which is preliminary data.</text>
</comment>
<evidence type="ECO:0000256" key="1">
    <source>
        <dbReference type="SAM" id="MobiDB-lite"/>
    </source>
</evidence>
<accession>A0ABT4TPR7</accession>
<dbReference type="Proteomes" id="UP001165685">
    <property type="component" value="Unassembled WGS sequence"/>
</dbReference>
<dbReference type="EMBL" id="JAQFWP010000038">
    <property type="protein sequence ID" value="MDA2806641.1"/>
    <property type="molecule type" value="Genomic_DNA"/>
</dbReference>
<keyword evidence="3" id="KW-1185">Reference proteome</keyword>
<name>A0ABT4TPR7_9ACTN</name>
<dbReference type="InterPro" id="IPR013494">
    <property type="entry name" value="CHP02678"/>
</dbReference>
<protein>
    <submittedName>
        <fullName evidence="2">TIGR02678 family protein</fullName>
    </submittedName>
</protein>
<feature type="compositionally biased region" description="Basic and acidic residues" evidence="1">
    <location>
        <begin position="410"/>
        <end position="427"/>
    </location>
</feature>
<feature type="region of interest" description="Disordered" evidence="1">
    <location>
        <begin position="71"/>
        <end position="93"/>
    </location>
</feature>
<dbReference type="Pfam" id="PF09661">
    <property type="entry name" value="DUF2398"/>
    <property type="match status" value="1"/>
</dbReference>
<feature type="region of interest" description="Disordered" evidence="1">
    <location>
        <begin position="404"/>
        <end position="427"/>
    </location>
</feature>